<sequence>MSPPPPNAYKPGLKLTVGSHNVSIIKYISQGGFAHVYTCTIDPPFQGNSVACLKRVVVPSKWQLNLLRQEVDAMKRLRGNPTIVSYIDSHASRLNETIASVGMGGVGGDKQQYEVFLLMEYCSNNGLIDFMNTRLTNKLTEPEILVIMKDITLAVAMCHHLQPPLLHRDIKIENVLLDDKRTYKLCDFGSAVGYSPVPKNSQEFNELFEDIMQHTTPQYRSPEMIELSRGFPIDDKADIWALGCFLYKLCYYTTPFENQRQTSLQDLEHSILNCAQTLKIPHNMPGSNFSPRMKNIIKCCLREDPRRRPNAVQLLEELCAMMNQKVPNYIPASVLERPVANSYPSNHLLKSHHVNSQSSPQLPVRQSSKTDPFASIDKTKVLAKSPGAGAGTGTGATGGATKVSAGTKSSTTGQSQTSQTRKPYGLSRPKSLYESRTVSPPVLKDYIDQLSKSNENLASNEGTLDFLKEREELEDQDTGSSFTKFKTGLRRISTGNSVKSQNNTGNYNYKRSSISSIKQLLTGGSSRKVSNPEKDKDEDVKPPKKLSIQRRMAQYLNSGEDDVKKTASGYGKYTAEDDLNAINDMKPPKVPVNLSSKKLAKPKSLDSPLVALQPVGSTKSISTMPTTTKLNTTNTVIPTTKSTTNSIPSKSPKRPPPKPKKPVYLRTPENNFPERRLSNSSEISLPDLDDLEKQFAKRFPSYV</sequence>
<proteinExistence type="predicted"/>
<name>A0ACA9Y751_9ASCO</name>
<accession>A0ACA9Y751</accession>
<protein>
    <submittedName>
        <fullName evidence="1">Actin-regulating kinase Prk1p</fullName>
    </submittedName>
</protein>
<keyword evidence="1" id="KW-0808">Transferase</keyword>
<dbReference type="EMBL" id="CALSDN010000004">
    <property type="protein sequence ID" value="CAH6720853.1"/>
    <property type="molecule type" value="Genomic_DNA"/>
</dbReference>
<keyword evidence="1" id="KW-0418">Kinase</keyword>
<keyword evidence="2" id="KW-1185">Reference proteome</keyword>
<reference evidence="1" key="1">
    <citation type="submission" date="2022-06" db="EMBL/GenBank/DDBJ databases">
        <authorList>
            <person name="Legras J.-L."/>
            <person name="Devillers H."/>
            <person name="Grondin C."/>
        </authorList>
    </citation>
    <scope>NUCLEOTIDE SEQUENCE</scope>
    <source>
        <strain evidence="1">CLIB 1444</strain>
    </source>
</reference>
<evidence type="ECO:0000313" key="1">
    <source>
        <dbReference type="EMBL" id="CAH6720853.1"/>
    </source>
</evidence>
<organism evidence="1 2">
    <name type="scientific">[Candida] jaroonii</name>
    <dbReference type="NCBI Taxonomy" id="467808"/>
    <lineage>
        <taxon>Eukaryota</taxon>
        <taxon>Fungi</taxon>
        <taxon>Dikarya</taxon>
        <taxon>Ascomycota</taxon>
        <taxon>Saccharomycotina</taxon>
        <taxon>Pichiomycetes</taxon>
        <taxon>Debaryomycetaceae</taxon>
        <taxon>Yamadazyma</taxon>
    </lineage>
</organism>
<comment type="caution">
    <text evidence="1">The sequence shown here is derived from an EMBL/GenBank/DDBJ whole genome shotgun (WGS) entry which is preliminary data.</text>
</comment>
<gene>
    <name evidence="1" type="ORF">CLIB1444_04S09406</name>
</gene>
<dbReference type="Proteomes" id="UP001152531">
    <property type="component" value="Unassembled WGS sequence"/>
</dbReference>
<evidence type="ECO:0000313" key="2">
    <source>
        <dbReference type="Proteomes" id="UP001152531"/>
    </source>
</evidence>